<proteinExistence type="predicted"/>
<feature type="compositionally biased region" description="Polar residues" evidence="1">
    <location>
        <begin position="48"/>
        <end position="58"/>
    </location>
</feature>
<feature type="region of interest" description="Disordered" evidence="1">
    <location>
        <begin position="208"/>
        <end position="285"/>
    </location>
</feature>
<feature type="compositionally biased region" description="Polar residues" evidence="1">
    <location>
        <begin position="8"/>
        <end position="17"/>
    </location>
</feature>
<evidence type="ECO:0000256" key="1">
    <source>
        <dbReference type="SAM" id="MobiDB-lite"/>
    </source>
</evidence>
<protein>
    <submittedName>
        <fullName evidence="2">Uncharacterized protein</fullName>
    </submittedName>
</protein>
<sequence length="285" mass="32286">MTRAGQRYATQWKTGSSLGMGRIKLKNADSRNSDASFNKMMDKYKRGATTNREASSVVKQWRDGSQRHRENNDGRPRRDEDASRNGTKRTSVLKEHERSGPRPPMPHRRPHRHAPREEEGYSVVQKETDAAVEMKSGSKFVFCLADEVESVSSSDSEDEMDEEQELFPFVEYLQKYKPSLAGQIHELHPTWYDTLYREMKEIYLKTTDMKRRKKAAARKRKKLNKEKKEKDDISAKSANLSASESDDDSNSANSDASEQQQGDGTSSGSSDSESSTSESDDAGSR</sequence>
<feature type="compositionally biased region" description="Basic residues" evidence="1">
    <location>
        <begin position="105"/>
        <end position="114"/>
    </location>
</feature>
<organism evidence="2">
    <name type="scientific">Percolomonas cosmopolitus</name>
    <dbReference type="NCBI Taxonomy" id="63605"/>
    <lineage>
        <taxon>Eukaryota</taxon>
        <taxon>Discoba</taxon>
        <taxon>Heterolobosea</taxon>
        <taxon>Tetramitia</taxon>
        <taxon>Eutetramitia</taxon>
        <taxon>Percolomonadidae</taxon>
        <taxon>Percolomonas</taxon>
    </lineage>
</organism>
<feature type="region of interest" description="Disordered" evidence="1">
    <location>
        <begin position="1"/>
        <end position="123"/>
    </location>
</feature>
<feature type="compositionally biased region" description="Low complexity" evidence="1">
    <location>
        <begin position="250"/>
        <end position="277"/>
    </location>
</feature>
<gene>
    <name evidence="2" type="ORF">PCOS0759_LOCUS1839</name>
</gene>
<accession>A0A7S1KMF1</accession>
<name>A0A7S1KMF1_9EUKA</name>
<feature type="compositionally biased region" description="Basic residues" evidence="1">
    <location>
        <begin position="210"/>
        <end position="225"/>
    </location>
</feature>
<dbReference type="EMBL" id="HBGD01002206">
    <property type="protein sequence ID" value="CAD9078607.1"/>
    <property type="molecule type" value="Transcribed_RNA"/>
</dbReference>
<evidence type="ECO:0000313" key="2">
    <source>
        <dbReference type="EMBL" id="CAD9078607.1"/>
    </source>
</evidence>
<reference evidence="2" key="1">
    <citation type="submission" date="2021-01" db="EMBL/GenBank/DDBJ databases">
        <authorList>
            <person name="Corre E."/>
            <person name="Pelletier E."/>
            <person name="Niang G."/>
            <person name="Scheremetjew M."/>
            <person name="Finn R."/>
            <person name="Kale V."/>
            <person name="Holt S."/>
            <person name="Cochrane G."/>
            <person name="Meng A."/>
            <person name="Brown T."/>
            <person name="Cohen L."/>
        </authorList>
    </citation>
    <scope>NUCLEOTIDE SEQUENCE</scope>
    <source>
        <strain evidence="2">WS</strain>
    </source>
</reference>
<dbReference type="AlphaFoldDB" id="A0A7S1KMF1"/>
<feature type="compositionally biased region" description="Basic and acidic residues" evidence="1">
    <location>
        <begin position="60"/>
        <end position="83"/>
    </location>
</feature>